<evidence type="ECO:0000313" key="11">
    <source>
        <dbReference type="Proteomes" id="UP000017090"/>
    </source>
</evidence>
<dbReference type="SMART" id="SM01131">
    <property type="entry name" value="DHHA2"/>
    <property type="match status" value="1"/>
</dbReference>
<dbReference type="InterPro" id="IPR001667">
    <property type="entry name" value="DDH_dom"/>
</dbReference>
<comment type="caution">
    <text evidence="10">The sequence shown here is derived from an EMBL/GenBank/DDBJ whole genome shotgun (WGS) entry which is preliminary data.</text>
</comment>
<dbReference type="GO" id="GO:0004427">
    <property type="term" value="F:inorganic diphosphate phosphatase activity"/>
    <property type="evidence" value="ECO:0007669"/>
    <property type="project" value="UniProtKB-EC"/>
</dbReference>
<comment type="catalytic activity">
    <reaction evidence="7">
        <text>diphosphate + H2O = 2 phosphate + H(+)</text>
        <dbReference type="Rhea" id="RHEA:24576"/>
        <dbReference type="ChEBI" id="CHEBI:15377"/>
        <dbReference type="ChEBI" id="CHEBI:15378"/>
        <dbReference type="ChEBI" id="CHEBI:33019"/>
        <dbReference type="ChEBI" id="CHEBI:43474"/>
        <dbReference type="EC" id="3.6.1.1"/>
    </reaction>
</comment>
<evidence type="ECO:0000256" key="7">
    <source>
        <dbReference type="ARBA" id="ARBA00047820"/>
    </source>
</evidence>
<evidence type="ECO:0000256" key="4">
    <source>
        <dbReference type="ARBA" id="ARBA00022801"/>
    </source>
</evidence>
<dbReference type="OrthoDB" id="9766150at2"/>
<evidence type="ECO:0000256" key="1">
    <source>
        <dbReference type="ARBA" id="ARBA00001936"/>
    </source>
</evidence>
<evidence type="ECO:0000313" key="10">
    <source>
        <dbReference type="EMBL" id="ERT61731.1"/>
    </source>
</evidence>
<evidence type="ECO:0000259" key="9">
    <source>
        <dbReference type="PROSITE" id="PS51371"/>
    </source>
</evidence>
<dbReference type="Pfam" id="PF01368">
    <property type="entry name" value="DHH"/>
    <property type="match status" value="1"/>
</dbReference>
<dbReference type="PATRIC" id="fig|1111454.3.peg.444"/>
<accession>U7UR26</accession>
<dbReference type="GO" id="GO:0046872">
    <property type="term" value="F:metal ion binding"/>
    <property type="evidence" value="ECO:0007669"/>
    <property type="project" value="UniProtKB-KW"/>
</dbReference>
<keyword evidence="3" id="KW-0479">Metal-binding</keyword>
<keyword evidence="11" id="KW-1185">Reference proteome</keyword>
<evidence type="ECO:0000256" key="2">
    <source>
        <dbReference type="ARBA" id="ARBA00012146"/>
    </source>
</evidence>
<dbReference type="PROSITE" id="PS51371">
    <property type="entry name" value="CBS"/>
    <property type="match status" value="1"/>
</dbReference>
<reference evidence="10 11" key="1">
    <citation type="submission" date="2013-09" db="EMBL/GenBank/DDBJ databases">
        <authorList>
            <person name="Durkin A.S."/>
            <person name="Haft D.R."/>
            <person name="McCorrison J."/>
            <person name="Torralba M."/>
            <person name="Gillis M."/>
            <person name="Haft D.H."/>
            <person name="Methe B."/>
            <person name="Sutton G."/>
            <person name="Nelson K.E."/>
        </authorList>
    </citation>
    <scope>NUCLEOTIDE SEQUENCE [LARGE SCALE GENOMIC DNA]</scope>
    <source>
        <strain evidence="10 11">BV3C16-1</strain>
    </source>
</reference>
<dbReference type="FunFam" id="3.90.1640.10:FF:000001">
    <property type="entry name" value="Probable manganese-dependent inorganic pyrophosphatase"/>
    <property type="match status" value="1"/>
</dbReference>
<dbReference type="PANTHER" id="PTHR12112:SF22">
    <property type="entry name" value="MANGANESE-DEPENDENT INORGANIC PYROPHOSPHATASE-RELATED"/>
    <property type="match status" value="1"/>
</dbReference>
<organism evidence="10 11">
    <name type="scientific">Megasphaera vaginalis</name>
    <name type="common">ex Srinivasan et al. 2021</name>
    <dbReference type="NCBI Taxonomy" id="1111454"/>
    <lineage>
        <taxon>Bacteria</taxon>
        <taxon>Bacillati</taxon>
        <taxon>Bacillota</taxon>
        <taxon>Negativicutes</taxon>
        <taxon>Veillonellales</taxon>
        <taxon>Veillonellaceae</taxon>
        <taxon>Megasphaera</taxon>
    </lineage>
</organism>
<feature type="domain" description="CBS" evidence="9">
    <location>
        <begin position="73"/>
        <end position="131"/>
    </location>
</feature>
<dbReference type="SUPFAM" id="SSF64182">
    <property type="entry name" value="DHH phosphoesterases"/>
    <property type="match status" value="1"/>
</dbReference>
<evidence type="ECO:0000256" key="5">
    <source>
        <dbReference type="ARBA" id="ARBA00023211"/>
    </source>
</evidence>
<dbReference type="eggNOG" id="COG1227">
    <property type="taxonomic scope" value="Bacteria"/>
</dbReference>
<dbReference type="STRING" id="1111454.HMPREF1250_2110"/>
<dbReference type="EMBL" id="AWXA01000008">
    <property type="protein sequence ID" value="ERT61731.1"/>
    <property type="molecule type" value="Genomic_DNA"/>
</dbReference>
<keyword evidence="4" id="KW-0378">Hydrolase</keyword>
<dbReference type="GO" id="GO:0005737">
    <property type="term" value="C:cytoplasm"/>
    <property type="evidence" value="ECO:0007669"/>
    <property type="project" value="InterPro"/>
</dbReference>
<dbReference type="Gene3D" id="3.10.310.20">
    <property type="entry name" value="DHHA2 domain"/>
    <property type="match status" value="1"/>
</dbReference>
<dbReference type="SUPFAM" id="SSF54631">
    <property type="entry name" value="CBS-domain pair"/>
    <property type="match status" value="1"/>
</dbReference>
<proteinExistence type="predicted"/>
<dbReference type="EC" id="3.6.1.1" evidence="2"/>
<dbReference type="NCBIfam" id="NF003877">
    <property type="entry name" value="PRK05427.1"/>
    <property type="match status" value="1"/>
</dbReference>
<evidence type="ECO:0000256" key="6">
    <source>
        <dbReference type="ARBA" id="ARBA00032535"/>
    </source>
</evidence>
<dbReference type="InterPro" id="IPR000644">
    <property type="entry name" value="CBS_dom"/>
</dbReference>
<protein>
    <recommendedName>
        <fullName evidence="2">inorganic diphosphatase</fullName>
        <ecNumber evidence="2">3.6.1.1</ecNumber>
    </recommendedName>
    <alternativeName>
        <fullName evidence="6">Pyrophosphate phospho-hydrolase</fullName>
    </alternativeName>
</protein>
<evidence type="ECO:0000256" key="8">
    <source>
        <dbReference type="PROSITE-ProRule" id="PRU00703"/>
    </source>
</evidence>
<sequence length="422" mass="45526">MKHDIFVTGHRSPDTDSICSSLAMAKLKQLQGFDAVAVRAGEPNKESLFALQYFHVELQPLVTDFYVKVGDAVYTDMAALPVSASLKDAANWFRGHAADILPVSDGGKFVGVVDRAALAEEFIKTVRGEELSTIKALAHDPALSFAVGDNGHDVPAEGTYPVTDDGKYVGLVCAEAVAKVKKQKVFLVDHNEKKQIIDGIDEAEIIGVLDHHRIGGTLATAGPIFILFKPVGCSATIVTEQYEAAHIAIPKDIAGLLLSAIISDTVLFRSPTCTEEDKQAACKLAEIAGVDIETYGMEMLKAGANVSDLTPDQIAHNDMKEFNGNGKTFTVSQVQVMDTTDLLAQKKVLLSALEKMRAEKNYVASFLMITSIIDESTNLIFAGNMDDIVAKAFAADVLDKEVFLPQVMSRKKQVIPPILSAM</sequence>
<evidence type="ECO:0000256" key="3">
    <source>
        <dbReference type="ARBA" id="ARBA00022723"/>
    </source>
</evidence>
<dbReference type="InterPro" id="IPR038763">
    <property type="entry name" value="DHH_sf"/>
</dbReference>
<dbReference type="InterPro" id="IPR046342">
    <property type="entry name" value="CBS_dom_sf"/>
</dbReference>
<dbReference type="Pfam" id="PF02833">
    <property type="entry name" value="DHHA2"/>
    <property type="match status" value="1"/>
</dbReference>
<dbReference type="AlphaFoldDB" id="U7UR26"/>
<dbReference type="InterPro" id="IPR038222">
    <property type="entry name" value="DHHA2_dom_sf"/>
</dbReference>
<keyword evidence="5" id="KW-0464">Manganese</keyword>
<dbReference type="PANTHER" id="PTHR12112">
    <property type="entry name" value="BNIP - RELATED"/>
    <property type="match status" value="1"/>
</dbReference>
<gene>
    <name evidence="10" type="ORF">HMPREF1250_2110</name>
</gene>
<dbReference type="RefSeq" id="WP_023053021.1">
    <property type="nucleotide sequence ID" value="NZ_AWXA01000008.1"/>
</dbReference>
<keyword evidence="8" id="KW-0129">CBS domain</keyword>
<dbReference type="Proteomes" id="UP000017090">
    <property type="component" value="Unassembled WGS sequence"/>
</dbReference>
<name>U7UR26_9FIRM</name>
<comment type="cofactor">
    <cofactor evidence="1">
        <name>Mn(2+)</name>
        <dbReference type="ChEBI" id="CHEBI:29035"/>
    </cofactor>
</comment>
<dbReference type="Gene3D" id="3.90.1640.10">
    <property type="entry name" value="inorganic pyrophosphatase (n-terminal core)"/>
    <property type="match status" value="2"/>
</dbReference>
<dbReference type="InterPro" id="IPR004097">
    <property type="entry name" value="DHHA2"/>
</dbReference>